<reference evidence="2 3" key="1">
    <citation type="journal article" date="2016" name="Mol. Biol. Evol.">
        <title>Comparative Genomics of Early-Diverging Mushroom-Forming Fungi Provides Insights into the Origins of Lignocellulose Decay Capabilities.</title>
        <authorList>
            <person name="Nagy L.G."/>
            <person name="Riley R."/>
            <person name="Tritt A."/>
            <person name="Adam C."/>
            <person name="Daum C."/>
            <person name="Floudas D."/>
            <person name="Sun H."/>
            <person name="Yadav J.S."/>
            <person name="Pangilinan J."/>
            <person name="Larsson K.H."/>
            <person name="Matsuura K."/>
            <person name="Barry K."/>
            <person name="Labutti K."/>
            <person name="Kuo R."/>
            <person name="Ohm R.A."/>
            <person name="Bhattacharya S.S."/>
            <person name="Shirouzu T."/>
            <person name="Yoshinaga Y."/>
            <person name="Martin F.M."/>
            <person name="Grigoriev I.V."/>
            <person name="Hibbett D.S."/>
        </authorList>
    </citation>
    <scope>NUCLEOTIDE SEQUENCE [LARGE SCALE GENOMIC DNA]</scope>
    <source>
        <strain evidence="2 3">HHB12733</strain>
    </source>
</reference>
<evidence type="ECO:0000313" key="3">
    <source>
        <dbReference type="Proteomes" id="UP000076842"/>
    </source>
</evidence>
<feature type="signal peptide" evidence="1">
    <location>
        <begin position="1"/>
        <end position="22"/>
    </location>
</feature>
<dbReference type="Proteomes" id="UP000076842">
    <property type="component" value="Unassembled WGS sequence"/>
</dbReference>
<dbReference type="AlphaFoldDB" id="A0A165JY94"/>
<gene>
    <name evidence="2" type="ORF">CALCODRAFT_202713</name>
</gene>
<organism evidence="2 3">
    <name type="scientific">Calocera cornea HHB12733</name>
    <dbReference type="NCBI Taxonomy" id="1353952"/>
    <lineage>
        <taxon>Eukaryota</taxon>
        <taxon>Fungi</taxon>
        <taxon>Dikarya</taxon>
        <taxon>Basidiomycota</taxon>
        <taxon>Agaricomycotina</taxon>
        <taxon>Dacrymycetes</taxon>
        <taxon>Dacrymycetales</taxon>
        <taxon>Dacrymycetaceae</taxon>
        <taxon>Calocera</taxon>
    </lineage>
</organism>
<name>A0A165JY94_9BASI</name>
<sequence>MFQILISCSHALMLSCSDQCAGFSYLAPCAPSPGIPFYYRRIQHTQHTQYVNTRVQGRLGTVRPGGRPPRRVRGGAAGASTLFSFIPSPCFPYPTITFRSRSDAVRHRGHNRVAFA</sequence>
<feature type="chain" id="PRO_5007860483" description="Secreted protein" evidence="1">
    <location>
        <begin position="23"/>
        <end position="116"/>
    </location>
</feature>
<dbReference type="InParanoid" id="A0A165JY94"/>
<dbReference type="EMBL" id="KV423916">
    <property type="protein sequence ID" value="KZT62428.1"/>
    <property type="molecule type" value="Genomic_DNA"/>
</dbReference>
<evidence type="ECO:0000256" key="1">
    <source>
        <dbReference type="SAM" id="SignalP"/>
    </source>
</evidence>
<keyword evidence="3" id="KW-1185">Reference proteome</keyword>
<proteinExistence type="predicted"/>
<evidence type="ECO:0000313" key="2">
    <source>
        <dbReference type="EMBL" id="KZT62428.1"/>
    </source>
</evidence>
<protein>
    <recommendedName>
        <fullName evidence="4">Secreted protein</fullName>
    </recommendedName>
</protein>
<accession>A0A165JY94</accession>
<keyword evidence="1" id="KW-0732">Signal</keyword>
<evidence type="ECO:0008006" key="4">
    <source>
        <dbReference type="Google" id="ProtNLM"/>
    </source>
</evidence>